<evidence type="ECO:0000256" key="1">
    <source>
        <dbReference type="ARBA" id="ARBA00001913"/>
    </source>
</evidence>
<dbReference type="Proteomes" id="UP000054721">
    <property type="component" value="Unassembled WGS sequence"/>
</dbReference>
<dbReference type="Pfam" id="PF00884">
    <property type="entry name" value="Sulfatase"/>
    <property type="match status" value="2"/>
</dbReference>
<evidence type="ECO:0000256" key="9">
    <source>
        <dbReference type="ARBA" id="ARBA00022927"/>
    </source>
</evidence>
<dbReference type="InterPro" id="IPR017916">
    <property type="entry name" value="SB_dom"/>
</dbReference>
<feature type="region of interest" description="Disordered" evidence="14">
    <location>
        <begin position="171"/>
        <end position="190"/>
    </location>
</feature>
<dbReference type="InterPro" id="IPR037202">
    <property type="entry name" value="ESCRT_assembly_dom"/>
</dbReference>
<dbReference type="InterPro" id="IPR024607">
    <property type="entry name" value="Sulfatase_CS"/>
</dbReference>
<protein>
    <submittedName>
        <fullName evidence="17">Extracellular sulfatase Sulf-1</fullName>
    </submittedName>
</protein>
<evidence type="ECO:0000256" key="8">
    <source>
        <dbReference type="ARBA" id="ARBA00022801"/>
    </source>
</evidence>
<comment type="cofactor">
    <cofactor evidence="1">
        <name>Ca(2+)</name>
        <dbReference type="ChEBI" id="CHEBI:29108"/>
    </cofactor>
</comment>
<dbReference type="Gene3D" id="6.10.140.820">
    <property type="match status" value="1"/>
</dbReference>
<dbReference type="SUPFAM" id="SSF140111">
    <property type="entry name" value="Endosomal sorting complex assembly domain"/>
    <property type="match status" value="1"/>
</dbReference>
<dbReference type="PROSITE" id="PS00523">
    <property type="entry name" value="SULFATASE_1"/>
    <property type="match status" value="1"/>
</dbReference>
<accession>A0A0V1L5H3</accession>
<evidence type="ECO:0000256" key="10">
    <source>
        <dbReference type="ARBA" id="ARBA00023054"/>
    </source>
</evidence>
<keyword evidence="5 12" id="KW-0813">Transport</keyword>
<dbReference type="SUPFAM" id="SSF53649">
    <property type="entry name" value="Alkaline phosphatase-like"/>
    <property type="match status" value="2"/>
</dbReference>
<dbReference type="PROSITE" id="PS51322">
    <property type="entry name" value="UEV"/>
    <property type="match status" value="1"/>
</dbReference>
<dbReference type="GO" id="GO:0005768">
    <property type="term" value="C:endosome"/>
    <property type="evidence" value="ECO:0007669"/>
    <property type="project" value="UniProtKB-SubCell"/>
</dbReference>
<dbReference type="PANTHER" id="PTHR43108:SF16">
    <property type="entry name" value="EXTRACELLULAR SULFATASE SULF-1 HOMOLOG"/>
    <property type="match status" value="1"/>
</dbReference>
<proteinExistence type="inferred from homology"/>
<dbReference type="GO" id="GO:0008449">
    <property type="term" value="F:N-acetylglucosamine-6-sulfatase activity"/>
    <property type="evidence" value="ECO:0007669"/>
    <property type="project" value="TreeGrafter"/>
</dbReference>
<comment type="caution">
    <text evidence="17">The sequence shown here is derived from an EMBL/GenBank/DDBJ whole genome shotgun (WGS) entry which is preliminary data.</text>
</comment>
<comment type="similarity">
    <text evidence="4">Belongs to the ubiquitin-conjugating enzyme family. UEV subfamily.</text>
</comment>
<keyword evidence="11" id="KW-0325">Glycoprotein</keyword>
<dbReference type="Gene3D" id="3.10.110.10">
    <property type="entry name" value="Ubiquitin Conjugating Enzyme"/>
    <property type="match status" value="1"/>
</dbReference>
<keyword evidence="6" id="KW-0732">Signal</keyword>
<dbReference type="STRING" id="6335.A0A0V1L5H3"/>
<evidence type="ECO:0000256" key="12">
    <source>
        <dbReference type="PROSITE-ProRule" id="PRU00644"/>
    </source>
</evidence>
<dbReference type="Pfam" id="PF05743">
    <property type="entry name" value="UEV"/>
    <property type="match status" value="1"/>
</dbReference>
<evidence type="ECO:0000256" key="5">
    <source>
        <dbReference type="ARBA" id="ARBA00022448"/>
    </source>
</evidence>
<sequence length="1389" mass="159574">MNSESLTAMLKSIGAEYLENTKEEIMEALSQFHDLIVRKDFYVGNDGVRELAICFCGTIPVNYMGKTYNIPICIYLLKNYPHVPPICFVRPTASMIVKPSSNVDSNGKINVPYLTEWHQSKSDLLGLLQVLAIVFGESCPVFNKPANSRPFASQQSASFYHSSDNVMNDDFARRNRRPVPPIPNQPDPTVCLPGPPYPLGTPYPIPLPARYPPYPNPVAHSSNSVLPPCPRGSNSVGHATSSTGGFAPYPSVLNPSCANNSIKPTGTIQPEHIRASILSAAEDLLRKKLREIIGRTSAELHSLRRSNEELESSKNKVKTILQDIADEEARLKTVASIYKERSELIDSVLQNVPEDDVKIDDAIDTTAPLYRQIVKCCTEDATLDDTIYYLGEALKKGKVELEPYLKLVRELSRQQFMQRATMQKCRIVAGLDKELHSSRPNIVLFITDDQDVELGSMNYMRKTLKIFRDEGAEFVNGYVTTPICCPSRTSMLTGLYVHNHHVHSNKDNCYFGKYLNEYNGSYIPPGWKEWMALVRNSRFYNYTVNYNGRKIKHGDNYFEDYFTDLIVNDSINFFKRSRLLFPQKPILLVLSFPAPHGPEDPAPKYNDFFANNTAHRTASWNYAPNPDKQWLLRHTGKMEPVHVAFTDFLQRRRLQTLLSVDDAVHKVTPVVLYYVRDENECLKHLFCLQLYKEFRQFGLLDNTYFLYTSDHGYHLGQYGLIKGKTLPYDCDIKVPFFVRGPKIAKGLRVTKPVANIDIAPTILDMAGLPAPPRFDGRSILPLLIYETRLKQGKPSAELRWRHSVLIERGLRPKLVRLRERLRKQRERYSKDIRIQLECEKEEYQSPCKDNQLWECRKDEVDRYRIFKCRNSKSVWKVDCTCELNDTILEENVLTSKTKKLMKRFTESSLSDSVSSLVEEPIFISEQTLIEWEKQFFHQLLQEEIEHTGWYQGLFDALEDDFIGDSTHPSEKYDNQIDENEFRRATRSIENTRIRHKDFRLAQGCILFPNDTLRCMPEIYRGVILNRKQQKHVVNDKIRMLRKRLRNLKYIRRQLKGNGTTVQPLLFGESEDEEDGNSSEHSSGDDQQGLFDDVVDNSSSHEHCPCVLNSDKSHPLKKKPFDEISDADLIRWATRMGRGRSERRRGRKSKEEDGKRRRGKPKHIFCNVPNLNCFSHDNSHWRTEPFWTLGPFCFCQNSYNNSYGCLRTVNGSHNFLYCEFVTGFVSYYDMYNDPFQLHNIVYELSVPMLEQLSAQLDKLRRCHGVEDFWGSVDCVASLLLSDGIALCGVVLRSQNFRHVFERQNFSIINFGVVRNLVCAYPSMSPDSSFGIVRFSGIAQREGNSRNNPDMGQVLSTFSNIKLVLRKVVMLNGVFALSRFGGEICEAQHVK</sequence>
<evidence type="ECO:0000259" key="16">
    <source>
        <dbReference type="PROSITE" id="PS51322"/>
    </source>
</evidence>
<comment type="similarity">
    <text evidence="3">Belongs to the sulfatase family.</text>
</comment>
<keyword evidence="8" id="KW-0378">Hydrolase</keyword>
<evidence type="ECO:0000256" key="6">
    <source>
        <dbReference type="ARBA" id="ARBA00022729"/>
    </source>
</evidence>
<evidence type="ECO:0000313" key="18">
    <source>
        <dbReference type="Proteomes" id="UP000054721"/>
    </source>
</evidence>
<feature type="coiled-coil region" evidence="13">
    <location>
        <begin position="303"/>
        <end position="330"/>
    </location>
</feature>
<evidence type="ECO:0000256" key="2">
    <source>
        <dbReference type="ARBA" id="ARBA00004177"/>
    </source>
</evidence>
<dbReference type="InterPro" id="IPR000917">
    <property type="entry name" value="Sulfatase_N"/>
</dbReference>
<keyword evidence="18" id="KW-1185">Reference proteome</keyword>
<dbReference type="SUPFAM" id="SSF54495">
    <property type="entry name" value="UBC-like"/>
    <property type="match status" value="1"/>
</dbReference>
<dbReference type="PANTHER" id="PTHR43108">
    <property type="entry name" value="N-ACETYLGLUCOSAMINE-6-SULFATASE FAMILY MEMBER"/>
    <property type="match status" value="1"/>
</dbReference>
<dbReference type="GO" id="GO:0005539">
    <property type="term" value="F:glycosaminoglycan binding"/>
    <property type="evidence" value="ECO:0007669"/>
    <property type="project" value="TreeGrafter"/>
</dbReference>
<keyword evidence="7" id="KW-0967">Endosome</keyword>
<gene>
    <name evidence="17" type="primary">Sulf1</name>
    <name evidence="17" type="ORF">T02_11880</name>
</gene>
<evidence type="ECO:0000256" key="14">
    <source>
        <dbReference type="SAM" id="MobiDB-lite"/>
    </source>
</evidence>
<feature type="domain" description="UEV" evidence="16">
    <location>
        <begin position="2"/>
        <end position="145"/>
    </location>
</feature>
<evidence type="ECO:0000313" key="17">
    <source>
        <dbReference type="EMBL" id="KRZ54778.1"/>
    </source>
</evidence>
<dbReference type="InterPro" id="IPR017850">
    <property type="entry name" value="Alkaline_phosphatase_core_sf"/>
</dbReference>
<evidence type="ECO:0000256" key="3">
    <source>
        <dbReference type="ARBA" id="ARBA00008779"/>
    </source>
</evidence>
<name>A0A0V1L5H3_9BILA</name>
<dbReference type="OrthoDB" id="96314at2759"/>
<feature type="compositionally biased region" description="Basic residues" evidence="14">
    <location>
        <begin position="1136"/>
        <end position="1147"/>
    </location>
</feature>
<organism evidence="17 18">
    <name type="scientific">Trichinella nativa</name>
    <dbReference type="NCBI Taxonomy" id="6335"/>
    <lineage>
        <taxon>Eukaryota</taxon>
        <taxon>Metazoa</taxon>
        <taxon>Ecdysozoa</taxon>
        <taxon>Nematoda</taxon>
        <taxon>Enoplea</taxon>
        <taxon>Dorylaimia</taxon>
        <taxon>Trichinellida</taxon>
        <taxon>Trichinellidae</taxon>
        <taxon>Trichinella</taxon>
    </lineage>
</organism>
<feature type="region of interest" description="Disordered" evidence="14">
    <location>
        <begin position="1136"/>
        <end position="1159"/>
    </location>
</feature>
<dbReference type="InterPro" id="IPR016135">
    <property type="entry name" value="UBQ-conjugating_enzyme/RWD"/>
</dbReference>
<dbReference type="EMBL" id="JYDW01000130">
    <property type="protein sequence ID" value="KRZ54778.1"/>
    <property type="molecule type" value="Genomic_DNA"/>
</dbReference>
<dbReference type="GO" id="GO:0015031">
    <property type="term" value="P:protein transport"/>
    <property type="evidence" value="ECO:0007669"/>
    <property type="project" value="UniProtKB-UniRule"/>
</dbReference>
<evidence type="ECO:0000259" key="15">
    <source>
        <dbReference type="PROSITE" id="PS51312"/>
    </source>
</evidence>
<keyword evidence="10 13" id="KW-0175">Coiled coil</keyword>
<feature type="domain" description="SB" evidence="15">
    <location>
        <begin position="367"/>
        <end position="435"/>
    </location>
</feature>
<evidence type="ECO:0000256" key="13">
    <source>
        <dbReference type="SAM" id="Coils"/>
    </source>
</evidence>
<comment type="subcellular location">
    <subcellularLocation>
        <location evidence="2">Endosome</location>
    </subcellularLocation>
</comment>
<evidence type="ECO:0000256" key="4">
    <source>
        <dbReference type="ARBA" id="ARBA00009594"/>
    </source>
</evidence>
<dbReference type="Gene3D" id="6.10.250.370">
    <property type="match status" value="1"/>
</dbReference>
<dbReference type="Pfam" id="PF09454">
    <property type="entry name" value="Vps23_core"/>
    <property type="match status" value="1"/>
</dbReference>
<dbReference type="Gene3D" id="3.40.720.10">
    <property type="entry name" value="Alkaline Phosphatase, subunit A"/>
    <property type="match status" value="1"/>
</dbReference>
<dbReference type="CDD" id="cd11685">
    <property type="entry name" value="UEV_TSG101-like"/>
    <property type="match status" value="1"/>
</dbReference>
<reference evidence="17 18" key="1">
    <citation type="submission" date="2015-05" db="EMBL/GenBank/DDBJ databases">
        <title>Evolution of Trichinella species and genotypes.</title>
        <authorList>
            <person name="Korhonen P.K."/>
            <person name="Edoardo P."/>
            <person name="Giuseppe L.R."/>
            <person name="Gasser R.B."/>
        </authorList>
    </citation>
    <scope>NUCLEOTIDE SEQUENCE [LARGE SCALE GENOMIC DNA]</scope>
    <source>
        <strain evidence="17">ISS10</strain>
    </source>
</reference>
<dbReference type="CDD" id="cd16147">
    <property type="entry name" value="G6S"/>
    <property type="match status" value="1"/>
</dbReference>
<dbReference type="InterPro" id="IPR008883">
    <property type="entry name" value="UEV_N"/>
</dbReference>
<feature type="region of interest" description="Disordered" evidence="14">
    <location>
        <begin position="1060"/>
        <end position="1097"/>
    </location>
</feature>
<evidence type="ECO:0000256" key="11">
    <source>
        <dbReference type="ARBA" id="ARBA00023180"/>
    </source>
</evidence>
<dbReference type="PROSITE" id="PS51312">
    <property type="entry name" value="SB"/>
    <property type="match status" value="1"/>
</dbReference>
<evidence type="ECO:0000256" key="7">
    <source>
        <dbReference type="ARBA" id="ARBA00022753"/>
    </source>
</evidence>
<keyword evidence="9 12" id="KW-0653">Protein transport</keyword>